<reference evidence="5 6" key="1">
    <citation type="submission" date="2020-04" db="EMBL/GenBank/DDBJ databases">
        <title>Perkinsus olseni comparative genomics.</title>
        <authorList>
            <person name="Bogema D.R."/>
        </authorList>
    </citation>
    <scope>NUCLEOTIDE SEQUENCE [LARGE SCALE GENOMIC DNA]</scope>
    <source>
        <strain evidence="2">00978-12</strain>
        <strain evidence="4">ATCC PRA-205</strain>
        <strain evidence="3 6">ATCC PRA-207</strain>
    </source>
</reference>
<evidence type="ECO:0000313" key="5">
    <source>
        <dbReference type="Proteomes" id="UP000541610"/>
    </source>
</evidence>
<dbReference type="EMBL" id="JABANO010021421">
    <property type="protein sequence ID" value="KAF4726840.1"/>
    <property type="molecule type" value="Genomic_DNA"/>
</dbReference>
<dbReference type="EMBL" id="JABANM010010762">
    <property type="protein sequence ID" value="KAF4738823.1"/>
    <property type="molecule type" value="Genomic_DNA"/>
</dbReference>
<gene>
    <name evidence="2" type="ORF">FOZ60_010305</name>
    <name evidence="4" type="ORF">FOZ62_028575</name>
    <name evidence="3" type="ORF">FOZ63_026963</name>
</gene>
<organism evidence="4 7">
    <name type="scientific">Perkinsus olseni</name>
    <name type="common">Perkinsus atlanticus</name>
    <dbReference type="NCBI Taxonomy" id="32597"/>
    <lineage>
        <taxon>Eukaryota</taxon>
        <taxon>Sar</taxon>
        <taxon>Alveolata</taxon>
        <taxon>Perkinsozoa</taxon>
        <taxon>Perkinsea</taxon>
        <taxon>Perkinsida</taxon>
        <taxon>Perkinsidae</taxon>
        <taxon>Perkinsus</taxon>
    </lineage>
</organism>
<feature type="chain" id="PRO_5036205794" evidence="1">
    <location>
        <begin position="19"/>
        <end position="231"/>
    </location>
</feature>
<evidence type="ECO:0000313" key="7">
    <source>
        <dbReference type="Proteomes" id="UP000574390"/>
    </source>
</evidence>
<dbReference type="OrthoDB" id="10348121at2759"/>
<keyword evidence="6" id="KW-1185">Reference proteome</keyword>
<keyword evidence="1" id="KW-0732">Signal</keyword>
<accession>A0A7J6T144</accession>
<sequence length="231" mass="26163">MRGSMAAVLFSSLPLAIATKGASKAPSDDFPPRIPSFFDVARNATRCYFNNDKTSTEEYASLDIYVEADIVRTHAIYCPTTRKRHAFMASYAGSTALESYSPNYPAIDPTYEFVGGPLNDTGLDPLRKLQQDTFRRARDELYAAVKRKNFRPAVAYLFETFYDWETDAGQDVINRFVSLCSAVLREIKQKYKTYNRICGIYKRDFDKAVSAAHLEDRKSRTKKGVIRVTPA</sequence>
<comment type="caution">
    <text evidence="4">The sequence shown here is derived from an EMBL/GenBank/DDBJ whole genome shotgun (WGS) entry which is preliminary data.</text>
</comment>
<protein>
    <submittedName>
        <fullName evidence="4">Uncharacterized protein</fullName>
    </submittedName>
</protein>
<dbReference type="Proteomes" id="UP000574390">
    <property type="component" value="Unassembled WGS sequence"/>
</dbReference>
<name>A0A7J6T144_PEROL</name>
<proteinExistence type="predicted"/>
<dbReference type="AlphaFoldDB" id="A0A7J6T144"/>
<dbReference type="EMBL" id="JABANP010000419">
    <property type="protein sequence ID" value="KAF4682601.1"/>
    <property type="molecule type" value="Genomic_DNA"/>
</dbReference>
<evidence type="ECO:0000313" key="6">
    <source>
        <dbReference type="Proteomes" id="UP000553632"/>
    </source>
</evidence>
<evidence type="ECO:0000313" key="3">
    <source>
        <dbReference type="EMBL" id="KAF4726840.1"/>
    </source>
</evidence>
<feature type="signal peptide" evidence="1">
    <location>
        <begin position="1"/>
        <end position="18"/>
    </location>
</feature>
<dbReference type="Proteomes" id="UP000541610">
    <property type="component" value="Unassembled WGS sequence"/>
</dbReference>
<dbReference type="Proteomes" id="UP000553632">
    <property type="component" value="Unassembled WGS sequence"/>
</dbReference>
<evidence type="ECO:0000313" key="2">
    <source>
        <dbReference type="EMBL" id="KAF4682601.1"/>
    </source>
</evidence>
<evidence type="ECO:0000313" key="4">
    <source>
        <dbReference type="EMBL" id="KAF4738823.1"/>
    </source>
</evidence>
<evidence type="ECO:0000256" key="1">
    <source>
        <dbReference type="SAM" id="SignalP"/>
    </source>
</evidence>